<feature type="region of interest" description="Disordered" evidence="1">
    <location>
        <begin position="1"/>
        <end position="22"/>
    </location>
</feature>
<dbReference type="PANTHER" id="PTHR33173">
    <property type="match status" value="1"/>
</dbReference>
<dbReference type="OrthoDB" id="10064970at2759"/>
<organism evidence="2 3">
    <name type="scientific">Frankliniella occidentalis</name>
    <name type="common">Western flower thrips</name>
    <name type="synonym">Euthrips occidentalis</name>
    <dbReference type="NCBI Taxonomy" id="133901"/>
    <lineage>
        <taxon>Eukaryota</taxon>
        <taxon>Metazoa</taxon>
        <taxon>Ecdysozoa</taxon>
        <taxon>Arthropoda</taxon>
        <taxon>Hexapoda</taxon>
        <taxon>Insecta</taxon>
        <taxon>Pterygota</taxon>
        <taxon>Neoptera</taxon>
        <taxon>Paraneoptera</taxon>
        <taxon>Thysanoptera</taxon>
        <taxon>Terebrantia</taxon>
        <taxon>Thripoidea</taxon>
        <taxon>Thripidae</taxon>
        <taxon>Frankliniella</taxon>
    </lineage>
</organism>
<dbReference type="AlphaFoldDB" id="A0A9C6X369"/>
<reference evidence="3" key="1">
    <citation type="submission" date="2025-08" db="UniProtKB">
        <authorList>
            <consortium name="RefSeq"/>
        </authorList>
    </citation>
    <scope>IDENTIFICATION</scope>
    <source>
        <tissue evidence="3">Whole organism</tissue>
    </source>
</reference>
<dbReference type="RefSeq" id="XP_052128299.1">
    <property type="nucleotide sequence ID" value="XM_052272339.1"/>
</dbReference>
<dbReference type="KEGG" id="foc:113215578"/>
<protein>
    <submittedName>
        <fullName evidence="3">Uncharacterized protein LOC113215578</fullName>
    </submittedName>
</protein>
<sequence length="893" mass="101903">MSDNSDGKQNGDQEATDAKNFEPSNDKFWDALSKKVGVTMPSLLKLVLEKLGCDSESALRDIQKNRIKEMEVFVQEKLGKRMSPEVRKKYLGMFHEDYSDFEFLPGHASILLDIGQKLKDVEGKIFVRSPRQNVSPKPRTVRADSSGVDADDGLIEDTRILTTIISSELTRSYNLTSDAPLFLVNLSSTYSGTVLCQIGPCKARNHKQVISRSKTRPWSTYNFYRHVRSEHTQTDPPPKKQLRMTESEENSETLDDPGINADNNNNNAAGHSQYSRSEKRKRMLTVAALGCNRLTDYWPILNEIERVVKENNSLHSQIRTLMSRITENGDKPAEISHFLQALNASAQKNAQRKKGGERYDNEINLFATHFFMLAGPKVYADLEGNLPKALPSISTCQRTIKLNKQDLIDGQYRWRELSNFLEERGYPREVIVQEDATRCVAGVQYNSSNNQMVGFRVPLSVTGLPAVAQFPADSEVVMRRHFEDAPLAKNVYCILAQPLVDKASSFILCCFGSDNKFTAVQVASRWHLEEKEAAKFNIVVKMRATDGDSRCLSAMQARLFKAVTNPLQWHFWFRADINEKNVCIQDPTHVATKLRNLLLRKHILPMGNFYVSVTHIEVLLKSVSKDHHMLVSGDINGSDRMNFRSAEKLFSQTVTDILESDIPDAIGTAVFLKMARFATESFLSKSLSPSERLRMLWTANFFNRGWRAWIKKTPQYNLKNNFLTSNCYLCMEINAHCFLILIRYYRDNVDQLEKGAFAPWMWGSQKCESTFRHLRSMGTTQSTVINFTVLECLQKLARVRLEEDIRNELSSKYFFKSSRRTGKKHEGEILSELCNFPNDSEILNIVVRESRKSAQKQLNDLGMCIDIPVVFSSLKESEFEADDDYQVHIKIQL</sequence>
<gene>
    <name evidence="3" type="primary">LOC113215578</name>
</gene>
<dbReference type="Proteomes" id="UP000504606">
    <property type="component" value="Unplaced"/>
</dbReference>
<proteinExistence type="predicted"/>
<dbReference type="PANTHER" id="PTHR33173:SF2">
    <property type="entry name" value="MYND-TYPE DOMAIN-CONTAINING PROTEIN"/>
    <property type="match status" value="1"/>
</dbReference>
<feature type="compositionally biased region" description="Low complexity" evidence="1">
    <location>
        <begin position="260"/>
        <end position="269"/>
    </location>
</feature>
<name>A0A9C6X369_FRAOC</name>
<feature type="region of interest" description="Disordered" evidence="1">
    <location>
        <begin position="226"/>
        <end position="279"/>
    </location>
</feature>
<evidence type="ECO:0000256" key="1">
    <source>
        <dbReference type="SAM" id="MobiDB-lite"/>
    </source>
</evidence>
<accession>A0A9C6X369</accession>
<keyword evidence="2" id="KW-1185">Reference proteome</keyword>
<dbReference type="GeneID" id="113215578"/>
<evidence type="ECO:0000313" key="3">
    <source>
        <dbReference type="RefSeq" id="XP_052128299.1"/>
    </source>
</evidence>
<evidence type="ECO:0000313" key="2">
    <source>
        <dbReference type="Proteomes" id="UP000504606"/>
    </source>
</evidence>